<evidence type="ECO:0000313" key="3">
    <source>
        <dbReference type="EMBL" id="GMN21007.1"/>
    </source>
</evidence>
<keyword evidence="2" id="KW-0460">Magnesium</keyword>
<dbReference type="SUPFAM" id="SSF48576">
    <property type="entry name" value="Terpenoid synthases"/>
    <property type="match status" value="1"/>
</dbReference>
<reference evidence="3" key="1">
    <citation type="submission" date="2023-07" db="EMBL/GenBank/DDBJ databases">
        <title>draft genome sequence of fig (Ficus carica).</title>
        <authorList>
            <person name="Takahashi T."/>
            <person name="Nishimura K."/>
        </authorList>
    </citation>
    <scope>NUCLEOTIDE SEQUENCE</scope>
</reference>
<evidence type="ECO:0000313" key="4">
    <source>
        <dbReference type="Proteomes" id="UP001187192"/>
    </source>
</evidence>
<proteinExistence type="predicted"/>
<keyword evidence="4" id="KW-1185">Reference proteome</keyword>
<dbReference type="Gene3D" id="1.50.10.130">
    <property type="entry name" value="Terpene synthase, N-terminal domain"/>
    <property type="match status" value="1"/>
</dbReference>
<protein>
    <submittedName>
        <fullName evidence="3">Uncharacterized protein</fullName>
    </submittedName>
</protein>
<evidence type="ECO:0000256" key="1">
    <source>
        <dbReference type="ARBA" id="ARBA00001946"/>
    </source>
</evidence>
<dbReference type="AlphaFoldDB" id="A0AA87YRJ5"/>
<dbReference type="GO" id="GO:0010333">
    <property type="term" value="F:terpene synthase activity"/>
    <property type="evidence" value="ECO:0007669"/>
    <property type="project" value="InterPro"/>
</dbReference>
<dbReference type="InterPro" id="IPR050148">
    <property type="entry name" value="Terpene_synthase-like"/>
</dbReference>
<comment type="cofactor">
    <cofactor evidence="1">
        <name>Mg(2+)</name>
        <dbReference type="ChEBI" id="CHEBI:18420"/>
    </cofactor>
</comment>
<dbReference type="Gene3D" id="1.10.600.10">
    <property type="entry name" value="Farnesyl Diphosphate Synthase"/>
    <property type="match status" value="1"/>
</dbReference>
<dbReference type="PANTHER" id="PTHR31225">
    <property type="entry name" value="OS04G0344100 PROTEIN-RELATED"/>
    <property type="match status" value="1"/>
</dbReference>
<evidence type="ECO:0000256" key="2">
    <source>
        <dbReference type="ARBA" id="ARBA00022842"/>
    </source>
</evidence>
<dbReference type="SUPFAM" id="SSF48239">
    <property type="entry name" value="Terpenoid cyclases/Protein prenyltransferases"/>
    <property type="match status" value="1"/>
</dbReference>
<dbReference type="GO" id="GO:0016114">
    <property type="term" value="P:terpenoid biosynthetic process"/>
    <property type="evidence" value="ECO:0007669"/>
    <property type="project" value="InterPro"/>
</dbReference>
<sequence>MILFELVSHALELPLHRIMPRLETMWYIDLYGKRQDMNPTWLELAKLDFNVVQSTHLEDLKHSSRLNYSVAMFLSRCNAICTKLVLRRKKLVDI</sequence>
<comment type="caution">
    <text evidence="3">The sequence shown here is derived from an EMBL/GenBank/DDBJ whole genome shotgun (WGS) entry which is preliminary data.</text>
</comment>
<dbReference type="InterPro" id="IPR008949">
    <property type="entry name" value="Isoprenoid_synthase_dom_sf"/>
</dbReference>
<dbReference type="PANTHER" id="PTHR31225:SF9">
    <property type="entry name" value="TERPENE SYNTHASE 10"/>
    <property type="match status" value="1"/>
</dbReference>
<dbReference type="InterPro" id="IPR008930">
    <property type="entry name" value="Terpenoid_cyclase/PrenylTrfase"/>
</dbReference>
<dbReference type="Proteomes" id="UP001187192">
    <property type="component" value="Unassembled WGS sequence"/>
</dbReference>
<dbReference type="InterPro" id="IPR036965">
    <property type="entry name" value="Terpene_synth_N_sf"/>
</dbReference>
<dbReference type="EMBL" id="BTGU01007783">
    <property type="protein sequence ID" value="GMN21007.1"/>
    <property type="molecule type" value="Genomic_DNA"/>
</dbReference>
<gene>
    <name evidence="3" type="ORF">TIFTF001_050089</name>
</gene>
<name>A0AA87YRJ5_FICCA</name>
<organism evidence="3 4">
    <name type="scientific">Ficus carica</name>
    <name type="common">Common fig</name>
    <dbReference type="NCBI Taxonomy" id="3494"/>
    <lineage>
        <taxon>Eukaryota</taxon>
        <taxon>Viridiplantae</taxon>
        <taxon>Streptophyta</taxon>
        <taxon>Embryophyta</taxon>
        <taxon>Tracheophyta</taxon>
        <taxon>Spermatophyta</taxon>
        <taxon>Magnoliopsida</taxon>
        <taxon>eudicotyledons</taxon>
        <taxon>Gunneridae</taxon>
        <taxon>Pentapetalae</taxon>
        <taxon>rosids</taxon>
        <taxon>fabids</taxon>
        <taxon>Rosales</taxon>
        <taxon>Moraceae</taxon>
        <taxon>Ficeae</taxon>
        <taxon>Ficus</taxon>
    </lineage>
</organism>
<accession>A0AA87YRJ5</accession>